<keyword evidence="2" id="KW-0067">ATP-binding</keyword>
<dbReference type="AlphaFoldDB" id="A0A9E8CLI5"/>
<feature type="compositionally biased region" description="Basic and acidic residues" evidence="1">
    <location>
        <begin position="307"/>
        <end position="321"/>
    </location>
</feature>
<proteinExistence type="predicted"/>
<evidence type="ECO:0000313" key="2">
    <source>
        <dbReference type="EMBL" id="UZF88002.1"/>
    </source>
</evidence>
<name>A0A9E8CLI5_9HYPH</name>
<dbReference type="SUPFAM" id="SSF52540">
    <property type="entry name" value="P-loop containing nucleoside triphosphate hydrolases"/>
    <property type="match status" value="1"/>
</dbReference>
<organism evidence="2">
    <name type="scientific">Bosea sp. NBC_00436</name>
    <dbReference type="NCBI Taxonomy" id="2969620"/>
    <lineage>
        <taxon>Bacteria</taxon>
        <taxon>Pseudomonadati</taxon>
        <taxon>Pseudomonadota</taxon>
        <taxon>Alphaproteobacteria</taxon>
        <taxon>Hyphomicrobiales</taxon>
        <taxon>Boseaceae</taxon>
        <taxon>Bosea</taxon>
    </lineage>
</organism>
<dbReference type="EMBL" id="CP102774">
    <property type="protein sequence ID" value="UZF88002.1"/>
    <property type="molecule type" value="Genomic_DNA"/>
</dbReference>
<reference evidence="2" key="1">
    <citation type="submission" date="2022-08" db="EMBL/GenBank/DDBJ databases">
        <title>Complete Genome Sequences of 2 Bosea sp. soil isolates.</title>
        <authorList>
            <person name="Alvarez Arevalo M."/>
            <person name="Sterndorff E.B."/>
            <person name="Faurdal D."/>
            <person name="Joergensen T.S."/>
            <person name="Weber T."/>
        </authorList>
    </citation>
    <scope>NUCLEOTIDE SEQUENCE</scope>
    <source>
        <strain evidence="2">NBC_00436</strain>
    </source>
</reference>
<evidence type="ECO:0000256" key="1">
    <source>
        <dbReference type="SAM" id="MobiDB-lite"/>
    </source>
</evidence>
<keyword evidence="2" id="KW-0547">Nucleotide-binding</keyword>
<feature type="region of interest" description="Disordered" evidence="1">
    <location>
        <begin position="249"/>
        <end position="273"/>
    </location>
</feature>
<gene>
    <name evidence="2" type="ORF">NWE54_04230</name>
</gene>
<dbReference type="InterPro" id="IPR027417">
    <property type="entry name" value="P-loop_NTPase"/>
</dbReference>
<accession>A0A9E8CLI5</accession>
<feature type="region of interest" description="Disordered" evidence="1">
    <location>
        <begin position="307"/>
        <end position="342"/>
    </location>
</feature>
<protein>
    <submittedName>
        <fullName evidence="2">ATP-binding protein</fullName>
    </submittedName>
</protein>
<dbReference type="GO" id="GO:0005524">
    <property type="term" value="F:ATP binding"/>
    <property type="evidence" value="ECO:0007669"/>
    <property type="project" value="UniProtKB-KW"/>
</dbReference>
<sequence length="342" mass="37502">MSFTFAPAETFTERAGLFVSLTGGTNSGKTFSALRLARGIAGPNGKIAILDTEGGRTLHLKDEFRFDANVMDPPFRPERFAEAAKSAEDAGYAALVIDSFSMEWVGIGGVLDWQAQEIQRMAGDDYRKQERMKMASWIKPKGAHKAMVYSLLQRRIPIIFSIRGEESVKPGANPGDKPTKLFKSVTNSQFPYEVTVSFRLETERKGYLDLSDPKSFKLEGSHEALFKHGDRISEEHGAALAAWAMGARDAVKREPPRPPANAADDFPGDASDPVERLIDDARTAAMNGLDAYQKFFGTLSREDKALLSDRGEHAKNKDAAARVDQPPEYGADADEPRSAGRG</sequence>